<comment type="caution">
    <text evidence="3">The sequence shown here is derived from an EMBL/GenBank/DDBJ whole genome shotgun (WGS) entry which is preliminary data.</text>
</comment>
<reference evidence="3" key="1">
    <citation type="submission" date="2023-04" db="EMBL/GenBank/DDBJ databases">
        <title>Candida boidinii NBRC 10035.</title>
        <authorList>
            <person name="Ichikawa N."/>
            <person name="Sato H."/>
            <person name="Tonouchi N."/>
        </authorList>
    </citation>
    <scope>NUCLEOTIDE SEQUENCE</scope>
    <source>
        <strain evidence="3">NBRC 10035</strain>
    </source>
</reference>
<feature type="compositionally biased region" description="Low complexity" evidence="2">
    <location>
        <begin position="37"/>
        <end position="52"/>
    </location>
</feature>
<dbReference type="AlphaFoldDB" id="A0A9W6SZ39"/>
<dbReference type="EMBL" id="BSXN01000249">
    <property type="protein sequence ID" value="GME67772.1"/>
    <property type="molecule type" value="Genomic_DNA"/>
</dbReference>
<keyword evidence="4" id="KW-1185">Reference proteome</keyword>
<feature type="region of interest" description="Disordered" evidence="2">
    <location>
        <begin position="1"/>
        <end position="235"/>
    </location>
</feature>
<feature type="compositionally biased region" description="Acidic residues" evidence="2">
    <location>
        <begin position="104"/>
        <end position="135"/>
    </location>
</feature>
<dbReference type="Proteomes" id="UP001165120">
    <property type="component" value="Unassembled WGS sequence"/>
</dbReference>
<evidence type="ECO:0000256" key="1">
    <source>
        <dbReference type="SAM" id="Coils"/>
    </source>
</evidence>
<protein>
    <submittedName>
        <fullName evidence="3">Unnamed protein product</fullName>
    </submittedName>
</protein>
<feature type="compositionally biased region" description="Polar residues" evidence="2">
    <location>
        <begin position="20"/>
        <end position="31"/>
    </location>
</feature>
<proteinExistence type="predicted"/>
<feature type="compositionally biased region" description="Acidic residues" evidence="2">
    <location>
        <begin position="185"/>
        <end position="201"/>
    </location>
</feature>
<feature type="compositionally biased region" description="Acidic residues" evidence="2">
    <location>
        <begin position="165"/>
        <end position="177"/>
    </location>
</feature>
<dbReference type="Pfam" id="PF12757">
    <property type="entry name" value="Eisosome1"/>
    <property type="match status" value="1"/>
</dbReference>
<organism evidence="3 4">
    <name type="scientific">Candida boidinii</name>
    <name type="common">Yeast</name>
    <dbReference type="NCBI Taxonomy" id="5477"/>
    <lineage>
        <taxon>Eukaryota</taxon>
        <taxon>Fungi</taxon>
        <taxon>Dikarya</taxon>
        <taxon>Ascomycota</taxon>
        <taxon>Saccharomycotina</taxon>
        <taxon>Pichiomycetes</taxon>
        <taxon>Pichiales</taxon>
        <taxon>Pichiaceae</taxon>
        <taxon>Ogataea</taxon>
        <taxon>Ogataea/Candida clade</taxon>
    </lineage>
</organism>
<evidence type="ECO:0000313" key="3">
    <source>
        <dbReference type="EMBL" id="GME67772.1"/>
    </source>
</evidence>
<feature type="compositionally biased region" description="Polar residues" evidence="2">
    <location>
        <begin position="53"/>
        <end position="74"/>
    </location>
</feature>
<feature type="coiled-coil region" evidence="1">
    <location>
        <begin position="387"/>
        <end position="482"/>
    </location>
</feature>
<feature type="compositionally biased region" description="Basic and acidic residues" evidence="2">
    <location>
        <begin position="202"/>
        <end position="233"/>
    </location>
</feature>
<gene>
    <name evidence="3" type="ORF">Cboi02_000114000</name>
</gene>
<sequence>MSSEIAALLTSEQKPKKVSPKTQMSRIASTSKDSKWVSPFRSSGSSSPVSSRQGTATYPKNVTPKTKETPITSTEEPAKPKEEAEEVAAKSEEEIAAEPKETAAEPEETAAEPAEPEETAAEPEETEEPEEEPLGDELVPVDNEPDVDNGPEEVEISEIVPADGTVDEDEEEEIEEEPVAKEATDTTEIDETETPIEEETEAPIKAEAETSDEKPAEEAPEDVPEKAPVKGSEKVIAVDLNPPVKDSIEQELEDKPKMLSRYQENKLYANQALNNVQVANPNKVINLGAGLVLTEAQIFALAAQRVAPVLKSVEDHANVLRKNDEDKAKAIYNAFVTKDQGKLNKDLAKFKSGVDAENKKIVDSYDIRIGAHNKTMAENAAACEAYIASVATQMETDKDEAAKAEEKSAADHITNKENLATKLLTYKEDKEQELVDTKAKQEEEKKLAEEFKISGDDFKEKADALEIQLAEKEKELSEKLAYLDSLISEKGEHND</sequence>
<keyword evidence="1" id="KW-0175">Coiled coil</keyword>
<accession>A0A9W6SZ39</accession>
<evidence type="ECO:0000313" key="4">
    <source>
        <dbReference type="Proteomes" id="UP001165120"/>
    </source>
</evidence>
<name>A0A9W6SZ39_CANBO</name>
<feature type="compositionally biased region" description="Acidic residues" evidence="2">
    <location>
        <begin position="143"/>
        <end position="156"/>
    </location>
</feature>
<dbReference type="InterPro" id="IPR024527">
    <property type="entry name" value="Eisosome1"/>
</dbReference>
<evidence type="ECO:0000256" key="2">
    <source>
        <dbReference type="SAM" id="MobiDB-lite"/>
    </source>
</evidence>
<feature type="compositionally biased region" description="Basic and acidic residues" evidence="2">
    <location>
        <begin position="76"/>
        <end position="103"/>
    </location>
</feature>